<protein>
    <submittedName>
        <fullName evidence="1">Uncharacterized protein</fullName>
    </submittedName>
</protein>
<proteinExistence type="predicted"/>
<dbReference type="Proteomes" id="UP000516105">
    <property type="component" value="Chromosome"/>
</dbReference>
<keyword evidence="2" id="KW-1185">Reference proteome</keyword>
<dbReference type="EMBL" id="CP060782">
    <property type="protein sequence ID" value="QNP45725.1"/>
    <property type="molecule type" value="Genomic_DNA"/>
</dbReference>
<dbReference type="RefSeq" id="WP_187708678.1">
    <property type="nucleotide sequence ID" value="NZ_CP060782.1"/>
</dbReference>
<evidence type="ECO:0000313" key="2">
    <source>
        <dbReference type="Proteomes" id="UP000516105"/>
    </source>
</evidence>
<gene>
    <name evidence="1" type="ORF">H9L14_14610</name>
</gene>
<evidence type="ECO:0000313" key="1">
    <source>
        <dbReference type="EMBL" id="QNP45725.1"/>
    </source>
</evidence>
<organism evidence="1 2">
    <name type="scientific">Sphingomonas sediminicola</name>
    <dbReference type="NCBI Taxonomy" id="386874"/>
    <lineage>
        <taxon>Bacteria</taxon>
        <taxon>Pseudomonadati</taxon>
        <taxon>Pseudomonadota</taxon>
        <taxon>Alphaproteobacteria</taxon>
        <taxon>Sphingomonadales</taxon>
        <taxon>Sphingomonadaceae</taxon>
        <taxon>Sphingomonas</taxon>
    </lineage>
</organism>
<reference evidence="1 2" key="1">
    <citation type="submission" date="2020-08" db="EMBL/GenBank/DDBJ databases">
        <title>Genome sequence of Sphingomonas sediminicola KACC 15039T.</title>
        <authorList>
            <person name="Hyun D.-W."/>
            <person name="Bae J.-W."/>
        </authorList>
    </citation>
    <scope>NUCLEOTIDE SEQUENCE [LARGE SCALE GENOMIC DNA]</scope>
    <source>
        <strain evidence="1 2">KACC 15039</strain>
    </source>
</reference>
<sequence>MQLHGSTEGNLISAIRSANRLRDRPVHTDTVKFWSDLIKHAQNQLASCAALPSDELRRLVVDLELEVARRPRGRP</sequence>
<name>A0ABX6T7T3_9SPHN</name>
<accession>A0ABX6T7T3</accession>